<organism evidence="1 2">
    <name type="scientific">Nemania bipapillata</name>
    <dbReference type="NCBI Taxonomy" id="110536"/>
    <lineage>
        <taxon>Eukaryota</taxon>
        <taxon>Fungi</taxon>
        <taxon>Dikarya</taxon>
        <taxon>Ascomycota</taxon>
        <taxon>Pezizomycotina</taxon>
        <taxon>Sordariomycetes</taxon>
        <taxon>Xylariomycetidae</taxon>
        <taxon>Xylariales</taxon>
        <taxon>Xylariaceae</taxon>
        <taxon>Nemania</taxon>
    </lineage>
</organism>
<reference evidence="1" key="1">
    <citation type="submission" date="2022-11" db="EMBL/GenBank/DDBJ databases">
        <title>Genome Sequence of Nemania bipapillata.</title>
        <authorList>
            <person name="Buettner E."/>
        </authorList>
    </citation>
    <scope>NUCLEOTIDE SEQUENCE</scope>
    <source>
        <strain evidence="1">CP14</strain>
    </source>
</reference>
<evidence type="ECO:0000313" key="2">
    <source>
        <dbReference type="Proteomes" id="UP001153334"/>
    </source>
</evidence>
<dbReference type="Proteomes" id="UP001153334">
    <property type="component" value="Unassembled WGS sequence"/>
</dbReference>
<gene>
    <name evidence="1" type="ORF">ONZ43_g4070</name>
</gene>
<protein>
    <submittedName>
        <fullName evidence="1">Uncharacterized protein</fullName>
    </submittedName>
</protein>
<comment type="caution">
    <text evidence="1">The sequence shown here is derived from an EMBL/GenBank/DDBJ whole genome shotgun (WGS) entry which is preliminary data.</text>
</comment>
<dbReference type="EMBL" id="JAPESX010001042">
    <property type="protein sequence ID" value="KAJ8118045.1"/>
    <property type="molecule type" value="Genomic_DNA"/>
</dbReference>
<accession>A0ACC2ISA1</accession>
<keyword evidence="2" id="KW-1185">Reference proteome</keyword>
<name>A0ACC2ISA1_9PEZI</name>
<sequence length="244" mass="27642">MGDWVWEGTHDNRNIVQWFGDARDMPKLEAYFPSALGSERATGRFKGKKSDIFGAFCVLHLLASGVPVDKIWHLRHVSCSAGIVDGLNTIMKKAWWRRIWVVQETVVAKSPVLYYGNMCAPWRLFALAAVEYDACRFTRVIMEIESTRRGWRELAPMVPLTVLRKFRSRLATDPRDKVFAVLGLIRSWGTEMSGQAMKGISPDYTIQDSQLFLKATELLIRNTRSLATLAGTLQQGLRSTGNLF</sequence>
<evidence type="ECO:0000313" key="1">
    <source>
        <dbReference type="EMBL" id="KAJ8118045.1"/>
    </source>
</evidence>
<proteinExistence type="predicted"/>